<dbReference type="Gene3D" id="3.40.190.10">
    <property type="entry name" value="Periplasmic binding protein-like II"/>
    <property type="match status" value="2"/>
</dbReference>
<keyword evidence="1 2" id="KW-0732">Signal</keyword>
<evidence type="ECO:0000259" key="3">
    <source>
        <dbReference type="SMART" id="SM00062"/>
    </source>
</evidence>
<feature type="chain" id="PRO_5045945484" evidence="2">
    <location>
        <begin position="21"/>
        <end position="286"/>
    </location>
</feature>
<comment type="caution">
    <text evidence="4">The sequence shown here is derived from an EMBL/GenBank/DDBJ whole genome shotgun (WGS) entry which is preliminary data.</text>
</comment>
<dbReference type="PROSITE" id="PS51257">
    <property type="entry name" value="PROKAR_LIPOPROTEIN"/>
    <property type="match status" value="1"/>
</dbReference>
<organism evidence="4 5">
    <name type="scientific">Phytohabitans aurantiacus</name>
    <dbReference type="NCBI Taxonomy" id="3016789"/>
    <lineage>
        <taxon>Bacteria</taxon>
        <taxon>Bacillati</taxon>
        <taxon>Actinomycetota</taxon>
        <taxon>Actinomycetes</taxon>
        <taxon>Micromonosporales</taxon>
        <taxon>Micromonosporaceae</taxon>
    </lineage>
</organism>
<protein>
    <submittedName>
        <fullName evidence="4">Amino acid ABC transporter substrate-binding protein</fullName>
    </submittedName>
</protein>
<dbReference type="Pfam" id="PF00497">
    <property type="entry name" value="SBP_bac_3"/>
    <property type="match status" value="1"/>
</dbReference>
<dbReference type="PANTHER" id="PTHR35936:SF17">
    <property type="entry name" value="ARGININE-BINDING EXTRACELLULAR PROTEIN ARTP"/>
    <property type="match status" value="1"/>
</dbReference>
<proteinExistence type="predicted"/>
<sequence>MRITLTLAVATIVTTLAACGGNNSPDAVGKDDGSLSRVRGAGKLTVCSSNDVPYFYRDPKSGQLTGTDYDMIKAIAERIGVPKVELYEVPISGIIPALNSRRCDIIGDNIAITIKRSKEVDFSAPMYRAGQALVVPKGNRAKILTQDDFGGHSVGSYQGTVQLDYLKELAKKDPTIRVKEYKNITEIVADLEAGRLDAGAFDDMVAAAMIKANPSLGIEVINYKLPIGDYTVGAAFRKGDVALRHAFNDGNQQVARDGTLSQIFAKWGLTPAEKYEPYPGCCAPPA</sequence>
<gene>
    <name evidence="4" type="ORF">Pa4123_91420</name>
</gene>
<evidence type="ECO:0000313" key="5">
    <source>
        <dbReference type="Proteomes" id="UP001144280"/>
    </source>
</evidence>
<evidence type="ECO:0000313" key="4">
    <source>
        <dbReference type="EMBL" id="GLI03862.1"/>
    </source>
</evidence>
<evidence type="ECO:0000256" key="2">
    <source>
        <dbReference type="SAM" id="SignalP"/>
    </source>
</evidence>
<keyword evidence="5" id="KW-1185">Reference proteome</keyword>
<dbReference type="Proteomes" id="UP001144280">
    <property type="component" value="Unassembled WGS sequence"/>
</dbReference>
<dbReference type="EMBL" id="BSDI01000106">
    <property type="protein sequence ID" value="GLI03862.1"/>
    <property type="molecule type" value="Genomic_DNA"/>
</dbReference>
<dbReference type="SUPFAM" id="SSF53850">
    <property type="entry name" value="Periplasmic binding protein-like II"/>
    <property type="match status" value="1"/>
</dbReference>
<name>A0ABQ5RCG9_9ACTN</name>
<dbReference type="RefSeq" id="WP_281906355.1">
    <property type="nucleotide sequence ID" value="NZ_BSDI01000106.1"/>
</dbReference>
<dbReference type="SMART" id="SM00062">
    <property type="entry name" value="PBPb"/>
    <property type="match status" value="1"/>
</dbReference>
<feature type="signal peptide" evidence="2">
    <location>
        <begin position="1"/>
        <end position="20"/>
    </location>
</feature>
<evidence type="ECO:0000256" key="1">
    <source>
        <dbReference type="ARBA" id="ARBA00022729"/>
    </source>
</evidence>
<reference evidence="4" key="1">
    <citation type="submission" date="2022-12" db="EMBL/GenBank/DDBJ databases">
        <title>New Phytohabitans aurantiacus sp. RD004123 nov., an actinomycete isolated from soil.</title>
        <authorList>
            <person name="Triningsih D.W."/>
            <person name="Harunari E."/>
            <person name="Igarashi Y."/>
        </authorList>
    </citation>
    <scope>NUCLEOTIDE SEQUENCE</scope>
    <source>
        <strain evidence="4">RD004123</strain>
    </source>
</reference>
<dbReference type="CDD" id="cd13530">
    <property type="entry name" value="PBP2_peptides_like"/>
    <property type="match status" value="1"/>
</dbReference>
<feature type="domain" description="Solute-binding protein family 3/N-terminal" evidence="3">
    <location>
        <begin position="43"/>
        <end position="271"/>
    </location>
</feature>
<dbReference type="InterPro" id="IPR001638">
    <property type="entry name" value="Solute-binding_3/MltF_N"/>
</dbReference>
<accession>A0ABQ5RCG9</accession>
<dbReference type="PANTHER" id="PTHR35936">
    <property type="entry name" value="MEMBRANE-BOUND LYTIC MUREIN TRANSGLYCOSYLASE F"/>
    <property type="match status" value="1"/>
</dbReference>